<dbReference type="AlphaFoldDB" id="W5TIY3"/>
<keyword evidence="2" id="KW-1185">Reference proteome</keyword>
<dbReference type="Proteomes" id="UP000019150">
    <property type="component" value="Chromosome"/>
</dbReference>
<dbReference type="eggNOG" id="ENOG5031F0K">
    <property type="taxonomic scope" value="Bacteria"/>
</dbReference>
<proteinExistence type="predicted"/>
<dbReference type="KEGG" id="nno:NONO_c44180"/>
<reference evidence="1 2" key="1">
    <citation type="journal article" date="2014" name="Appl. Environ. Microbiol.">
        <title>Insights into the Microbial Degradation of Rubber and Gutta-Percha by Analysis of the Complete Genome of Nocardia nova SH22a.</title>
        <authorList>
            <person name="Luo Q."/>
            <person name="Hiessl S."/>
            <person name="Poehlein A."/>
            <person name="Daniel R."/>
            <person name="Steinbuchel A."/>
        </authorList>
    </citation>
    <scope>NUCLEOTIDE SEQUENCE [LARGE SCALE GENOMIC DNA]</scope>
    <source>
        <strain evidence="1">SH22a</strain>
    </source>
</reference>
<sequence length="116" mass="12833">MVRSARCPARDDVHVRIWLGATAFDYRATAAAARNLFRDCRRKRWCAIELIPHIVEGQLPRRRLPNERLFLDPQPAVSGQASSGIGPGGRPRRDLCARGEAEFGADVFDMAFGGAV</sequence>
<accession>W5TIY3</accession>
<evidence type="ECO:0000313" key="2">
    <source>
        <dbReference type="Proteomes" id="UP000019150"/>
    </source>
</evidence>
<dbReference type="HOGENOM" id="CLU_2094297_0_0_11"/>
<evidence type="ECO:0000313" key="1">
    <source>
        <dbReference type="EMBL" id="AHH19202.1"/>
    </source>
</evidence>
<organism evidence="1 2">
    <name type="scientific">Nocardia nova SH22a</name>
    <dbReference type="NCBI Taxonomy" id="1415166"/>
    <lineage>
        <taxon>Bacteria</taxon>
        <taxon>Bacillati</taxon>
        <taxon>Actinomycetota</taxon>
        <taxon>Actinomycetes</taxon>
        <taxon>Mycobacteriales</taxon>
        <taxon>Nocardiaceae</taxon>
        <taxon>Nocardia</taxon>
    </lineage>
</organism>
<protein>
    <submittedName>
        <fullName evidence="1">Uncharacterized protein</fullName>
    </submittedName>
</protein>
<gene>
    <name evidence="1" type="ORF">NONO_c44180</name>
</gene>
<dbReference type="EMBL" id="CP006850">
    <property type="protein sequence ID" value="AHH19202.1"/>
    <property type="molecule type" value="Genomic_DNA"/>
</dbReference>
<name>W5TIY3_9NOCA</name>
<dbReference type="STRING" id="1415166.NONO_c44180"/>